<dbReference type="SUPFAM" id="SSF56655">
    <property type="entry name" value="Carbohydrate phosphatase"/>
    <property type="match status" value="1"/>
</dbReference>
<evidence type="ECO:0000256" key="3">
    <source>
        <dbReference type="ARBA" id="ARBA00022519"/>
    </source>
</evidence>
<dbReference type="EMBL" id="FOSK01000010">
    <property type="protein sequence ID" value="SFK85984.1"/>
    <property type="molecule type" value="Genomic_DNA"/>
</dbReference>
<keyword evidence="6" id="KW-0460">Magnesium</keyword>
<organism evidence="7 8">
    <name type="scientific">Pseudovibrio ascidiaceicola</name>
    <dbReference type="NCBI Taxonomy" id="285279"/>
    <lineage>
        <taxon>Bacteria</taxon>
        <taxon>Pseudomonadati</taxon>
        <taxon>Pseudomonadota</taxon>
        <taxon>Alphaproteobacteria</taxon>
        <taxon>Hyphomicrobiales</taxon>
        <taxon>Stappiaceae</taxon>
        <taxon>Pseudovibrio</taxon>
    </lineage>
</organism>
<evidence type="ECO:0000256" key="5">
    <source>
        <dbReference type="ARBA" id="ARBA00023136"/>
    </source>
</evidence>
<dbReference type="InterPro" id="IPR050725">
    <property type="entry name" value="CysQ/Inositol_MonoPase"/>
</dbReference>
<keyword evidence="5 6" id="KW-0472">Membrane</keyword>
<keyword evidence="3 6" id="KW-0997">Cell inner membrane</keyword>
<reference evidence="7 8" key="1">
    <citation type="submission" date="2016-10" db="EMBL/GenBank/DDBJ databases">
        <authorList>
            <person name="Varghese N."/>
            <person name="Submissions S."/>
        </authorList>
    </citation>
    <scope>NUCLEOTIDE SEQUENCE [LARGE SCALE GENOMIC DNA]</scope>
    <source>
        <strain evidence="7 8">DSM 16392</strain>
    </source>
</reference>
<keyword evidence="2 6" id="KW-1003">Cell membrane</keyword>
<dbReference type="NCBIfam" id="TIGR01331">
    <property type="entry name" value="bisphos_cysQ"/>
    <property type="match status" value="1"/>
</dbReference>
<keyword evidence="4 6" id="KW-0378">Hydrolase</keyword>
<evidence type="ECO:0000256" key="6">
    <source>
        <dbReference type="HAMAP-Rule" id="MF_02095"/>
    </source>
</evidence>
<feature type="binding site" evidence="6">
    <location>
        <position position="210"/>
    </location>
    <ligand>
        <name>substrate</name>
    </ligand>
</feature>
<dbReference type="InterPro" id="IPR006240">
    <property type="entry name" value="CysQ"/>
</dbReference>
<accession>A0A1I4CXA7</accession>
<feature type="binding site" evidence="6">
    <location>
        <position position="83"/>
    </location>
    <ligand>
        <name>Mg(2+)</name>
        <dbReference type="ChEBI" id="CHEBI:18420"/>
        <label>1</label>
    </ligand>
</feature>
<feature type="binding site" evidence="6">
    <location>
        <position position="84"/>
    </location>
    <ligand>
        <name>Mg(2+)</name>
        <dbReference type="ChEBI" id="CHEBI:18420"/>
        <label>2</label>
    </ligand>
</feature>
<comment type="function">
    <text evidence="6">Converts adenosine-3',5'-bisphosphate (PAP) to AMP.</text>
</comment>
<keyword evidence="6" id="KW-0479">Metal-binding</keyword>
<dbReference type="HAMAP" id="MF_02095">
    <property type="entry name" value="CysQ"/>
    <property type="match status" value="1"/>
</dbReference>
<dbReference type="PRINTS" id="PR00377">
    <property type="entry name" value="IMPHPHTASES"/>
</dbReference>
<dbReference type="Gene3D" id="3.40.190.80">
    <property type="match status" value="1"/>
</dbReference>
<comment type="similarity">
    <text evidence="1 6">Belongs to the inositol monophosphatase superfamily. CysQ family.</text>
</comment>
<name>A0A1I4CXA7_9HYPH</name>
<dbReference type="PANTHER" id="PTHR43028:SF5">
    <property type="entry name" value="3'(2'),5'-BISPHOSPHATE NUCLEOTIDASE 1"/>
    <property type="match status" value="1"/>
</dbReference>
<dbReference type="Gene3D" id="3.30.540.10">
    <property type="entry name" value="Fructose-1,6-Bisphosphatase, subunit A, domain 1"/>
    <property type="match status" value="1"/>
</dbReference>
<dbReference type="InterPro" id="IPR020550">
    <property type="entry name" value="Inositol_monophosphatase_CS"/>
</dbReference>
<dbReference type="Proteomes" id="UP000199598">
    <property type="component" value="Unassembled WGS sequence"/>
</dbReference>
<comment type="subcellular location">
    <subcellularLocation>
        <location evidence="6">Cell inner membrane</location>
        <topology evidence="6">Peripheral membrane protein</topology>
        <orientation evidence="6">Cytoplasmic side</orientation>
    </subcellularLocation>
</comment>
<comment type="cofactor">
    <cofactor evidence="6">
        <name>Mg(2+)</name>
        <dbReference type="ChEBI" id="CHEBI:18420"/>
    </cofactor>
</comment>
<dbReference type="PANTHER" id="PTHR43028">
    <property type="entry name" value="3'(2'),5'-BISPHOSPHATE NUCLEOTIDASE 1"/>
    <property type="match status" value="1"/>
</dbReference>
<dbReference type="RefSeq" id="WP_093521724.1">
    <property type="nucleotide sequence ID" value="NZ_FOSK01000010.1"/>
</dbReference>
<dbReference type="InterPro" id="IPR000760">
    <property type="entry name" value="Inositol_monophosphatase-like"/>
</dbReference>
<evidence type="ECO:0000256" key="4">
    <source>
        <dbReference type="ARBA" id="ARBA00022801"/>
    </source>
</evidence>
<dbReference type="EC" id="3.1.3.7" evidence="6"/>
<sequence length="269" mass="28794">MIEGFKLAALEAGQRILGIYEEGFQSETKGDGSPVTIADQQAEEIILNHLSTLCPDVPVIAEEAMAAGIMPEIGSRFILVDPLDGTREFISRNGEFTVNIALIENGMPTKGVIFAPVTGELFWGHVGQGAYRAEVKGLELGEAVEMSCSAFAEELRVLASRSHRSERTNALLEKLENSSIVAAGSSLKFCRLAEGKADFYPRMEPTMEWDTAAGQAILCAAGGAVIVEGGAPLAYGKLKTLQGKPFANPCFLAVADEKIISHYGLRSGW</sequence>
<gene>
    <name evidence="6" type="primary">cysQ</name>
    <name evidence="7" type="ORF">SAMN04488518_110111</name>
</gene>
<evidence type="ECO:0000256" key="1">
    <source>
        <dbReference type="ARBA" id="ARBA00005289"/>
    </source>
</evidence>
<evidence type="ECO:0000256" key="2">
    <source>
        <dbReference type="ARBA" id="ARBA00022475"/>
    </source>
</evidence>
<evidence type="ECO:0000313" key="8">
    <source>
        <dbReference type="Proteomes" id="UP000199598"/>
    </source>
</evidence>
<feature type="binding site" evidence="6">
    <location>
        <position position="62"/>
    </location>
    <ligand>
        <name>Mg(2+)</name>
        <dbReference type="ChEBI" id="CHEBI:18420"/>
        <label>1</label>
    </ligand>
</feature>
<comment type="caution">
    <text evidence="7">The sequence shown here is derived from an EMBL/GenBank/DDBJ whole genome shotgun (WGS) entry which is preliminary data.</text>
</comment>
<dbReference type="CDD" id="cd01638">
    <property type="entry name" value="CysQ"/>
    <property type="match status" value="1"/>
</dbReference>
<feature type="binding site" evidence="6">
    <location>
        <position position="81"/>
    </location>
    <ligand>
        <name>Mg(2+)</name>
        <dbReference type="ChEBI" id="CHEBI:18420"/>
        <label>1</label>
    </ligand>
</feature>
<feature type="binding site" evidence="6">
    <location>
        <position position="210"/>
    </location>
    <ligand>
        <name>Mg(2+)</name>
        <dbReference type="ChEBI" id="CHEBI:18420"/>
        <label>2</label>
    </ligand>
</feature>
<keyword evidence="8" id="KW-1185">Reference proteome</keyword>
<evidence type="ECO:0000313" key="7">
    <source>
        <dbReference type="EMBL" id="SFK85984.1"/>
    </source>
</evidence>
<comment type="catalytic activity">
    <reaction evidence="6">
        <text>adenosine 3',5'-bisphosphate + H2O = AMP + phosphate</text>
        <dbReference type="Rhea" id="RHEA:10040"/>
        <dbReference type="ChEBI" id="CHEBI:15377"/>
        <dbReference type="ChEBI" id="CHEBI:43474"/>
        <dbReference type="ChEBI" id="CHEBI:58343"/>
        <dbReference type="ChEBI" id="CHEBI:456215"/>
        <dbReference type="EC" id="3.1.3.7"/>
    </reaction>
</comment>
<protein>
    <recommendedName>
        <fullName evidence="6">3'(2'),5'-bisphosphate nucleotidase CysQ</fullName>
        <ecNumber evidence="6">3.1.3.7</ecNumber>
    </recommendedName>
    <alternativeName>
        <fullName evidence="6">3'(2'),5-bisphosphonucleoside 3'(2')-phosphohydrolase</fullName>
    </alternativeName>
    <alternativeName>
        <fullName evidence="6">3'-phosphoadenosine 5'-phosphate phosphatase</fullName>
        <shortName evidence="6">PAP phosphatase</shortName>
    </alternativeName>
</protein>
<feature type="binding site" evidence="6">
    <location>
        <begin position="83"/>
        <end position="86"/>
    </location>
    <ligand>
        <name>substrate</name>
    </ligand>
</feature>
<dbReference type="Pfam" id="PF00459">
    <property type="entry name" value="Inositol_P"/>
    <property type="match status" value="1"/>
</dbReference>
<feature type="binding site" evidence="6">
    <location>
        <position position="62"/>
    </location>
    <ligand>
        <name>substrate</name>
    </ligand>
</feature>
<feature type="binding site" evidence="6">
    <location>
        <position position="81"/>
    </location>
    <ligand>
        <name>Mg(2+)</name>
        <dbReference type="ChEBI" id="CHEBI:18420"/>
        <label>2</label>
    </ligand>
</feature>
<dbReference type="PROSITE" id="PS00630">
    <property type="entry name" value="IMP_2"/>
    <property type="match status" value="1"/>
</dbReference>
<proteinExistence type="inferred from homology"/>